<dbReference type="PRINTS" id="PR00778">
    <property type="entry name" value="HTHARSR"/>
</dbReference>
<dbReference type="NCBIfam" id="NF033788">
    <property type="entry name" value="HTH_metalloreg"/>
    <property type="match status" value="1"/>
</dbReference>
<evidence type="ECO:0000313" key="5">
    <source>
        <dbReference type="EMBL" id="SDD53200.1"/>
    </source>
</evidence>
<dbReference type="InterPro" id="IPR001845">
    <property type="entry name" value="HTH_ArsR_DNA-bd_dom"/>
</dbReference>
<evidence type="ECO:0000313" key="6">
    <source>
        <dbReference type="Proteomes" id="UP000199501"/>
    </source>
</evidence>
<name>A0A1G6VHP7_9PSEU</name>
<reference evidence="6" key="1">
    <citation type="submission" date="2016-10" db="EMBL/GenBank/DDBJ databases">
        <authorList>
            <person name="Varghese N."/>
            <person name="Submissions S."/>
        </authorList>
    </citation>
    <scope>NUCLEOTIDE SEQUENCE [LARGE SCALE GENOMIC DNA]</scope>
    <source>
        <strain evidence="6">IBRC-M 10403</strain>
    </source>
</reference>
<dbReference type="GO" id="GO:0003677">
    <property type="term" value="F:DNA binding"/>
    <property type="evidence" value="ECO:0007669"/>
    <property type="project" value="UniProtKB-KW"/>
</dbReference>
<evidence type="ECO:0000256" key="2">
    <source>
        <dbReference type="ARBA" id="ARBA00023125"/>
    </source>
</evidence>
<dbReference type="PANTHER" id="PTHR33154">
    <property type="entry name" value="TRANSCRIPTIONAL REGULATOR, ARSR FAMILY"/>
    <property type="match status" value="1"/>
</dbReference>
<dbReference type="PANTHER" id="PTHR33154:SF33">
    <property type="entry name" value="TRANSCRIPTIONAL REPRESSOR SDPR"/>
    <property type="match status" value="1"/>
</dbReference>
<dbReference type="SMART" id="SM00418">
    <property type="entry name" value="HTH_ARSR"/>
    <property type="match status" value="1"/>
</dbReference>
<feature type="domain" description="HTH arsR-type" evidence="4">
    <location>
        <begin position="16"/>
        <end position="110"/>
    </location>
</feature>
<dbReference type="AlphaFoldDB" id="A0A1G6VHP7"/>
<keyword evidence="2 5" id="KW-0238">DNA-binding</keyword>
<gene>
    <name evidence="5" type="ORF">SAMN05216174_112155</name>
</gene>
<dbReference type="InterPro" id="IPR036390">
    <property type="entry name" value="WH_DNA-bd_sf"/>
</dbReference>
<dbReference type="CDD" id="cd00090">
    <property type="entry name" value="HTH_ARSR"/>
    <property type="match status" value="1"/>
</dbReference>
<proteinExistence type="predicted"/>
<dbReference type="Pfam" id="PF01022">
    <property type="entry name" value="HTH_5"/>
    <property type="match status" value="1"/>
</dbReference>
<dbReference type="InterPro" id="IPR036388">
    <property type="entry name" value="WH-like_DNA-bd_sf"/>
</dbReference>
<keyword evidence="3" id="KW-0804">Transcription</keyword>
<evidence type="ECO:0000256" key="1">
    <source>
        <dbReference type="ARBA" id="ARBA00023015"/>
    </source>
</evidence>
<organism evidence="5 6">
    <name type="scientific">Actinokineospora iranica</name>
    <dbReference type="NCBI Taxonomy" id="1271860"/>
    <lineage>
        <taxon>Bacteria</taxon>
        <taxon>Bacillati</taxon>
        <taxon>Actinomycetota</taxon>
        <taxon>Actinomycetes</taxon>
        <taxon>Pseudonocardiales</taxon>
        <taxon>Pseudonocardiaceae</taxon>
        <taxon>Actinokineospora</taxon>
    </lineage>
</organism>
<protein>
    <submittedName>
        <fullName evidence="5">DNA-binding transcriptional regulator, ArsR family</fullName>
    </submittedName>
</protein>
<dbReference type="InterPro" id="IPR011991">
    <property type="entry name" value="ArsR-like_HTH"/>
</dbReference>
<dbReference type="EMBL" id="FMZZ01000012">
    <property type="protein sequence ID" value="SDD53200.1"/>
    <property type="molecule type" value="Genomic_DNA"/>
</dbReference>
<dbReference type="InterPro" id="IPR051081">
    <property type="entry name" value="HTH_MetalResp_TranReg"/>
</dbReference>
<dbReference type="PROSITE" id="PS50987">
    <property type="entry name" value="HTH_ARSR_2"/>
    <property type="match status" value="1"/>
</dbReference>
<accession>A0A1G6VHP7</accession>
<dbReference type="GO" id="GO:0003700">
    <property type="term" value="F:DNA-binding transcription factor activity"/>
    <property type="evidence" value="ECO:0007669"/>
    <property type="project" value="InterPro"/>
</dbReference>
<sequence>MVIKVANHGWPLPCIFPVGNVQWVATTFTVLAEPTRRRILDLLREQPRSVGDLVTELGLTQPGTSKHLKVLRDAGLVRVRRDAQRRWYELRPEPLAEIDSWLAPYRRLWSGSLDKLEQHLDSMD</sequence>
<keyword evidence="1" id="KW-0805">Transcription regulation</keyword>
<evidence type="ECO:0000259" key="4">
    <source>
        <dbReference type="PROSITE" id="PS50987"/>
    </source>
</evidence>
<evidence type="ECO:0000256" key="3">
    <source>
        <dbReference type="ARBA" id="ARBA00023163"/>
    </source>
</evidence>
<dbReference type="Proteomes" id="UP000199501">
    <property type="component" value="Unassembled WGS sequence"/>
</dbReference>
<keyword evidence="6" id="KW-1185">Reference proteome</keyword>
<dbReference type="SUPFAM" id="SSF46785">
    <property type="entry name" value="Winged helix' DNA-binding domain"/>
    <property type="match status" value="1"/>
</dbReference>
<dbReference type="STRING" id="1271860.SAMN05216174_112155"/>
<dbReference type="Gene3D" id="1.10.10.10">
    <property type="entry name" value="Winged helix-like DNA-binding domain superfamily/Winged helix DNA-binding domain"/>
    <property type="match status" value="1"/>
</dbReference>